<name>A0A1E1KDV9_9HELO</name>
<evidence type="ECO:0000313" key="3">
    <source>
        <dbReference type="Proteomes" id="UP000178912"/>
    </source>
</evidence>
<sequence length="167" mass="18532">MTSLPVPPRNLPSNQFILAAGTVKFLVTYKDQSLAGSGSGSADAIVVASQVAELVDRYDCIKTARPWLEEWMENETAESLIRRQEGWLFIEWVFGREAIFSDLAIRMANDSQLKKAFGGRIDILLIYGETLSEPMPPGIIGSDPNSHHEAVHRNHPVKPGSEPHEIH</sequence>
<dbReference type="EMBL" id="FJUX01000026">
    <property type="protein sequence ID" value="CZS96246.1"/>
    <property type="molecule type" value="Genomic_DNA"/>
</dbReference>
<evidence type="ECO:0000313" key="2">
    <source>
        <dbReference type="EMBL" id="CZS96246.1"/>
    </source>
</evidence>
<dbReference type="OrthoDB" id="5275938at2759"/>
<keyword evidence="3" id="KW-1185">Reference proteome</keyword>
<reference evidence="3" key="1">
    <citation type="submission" date="2016-03" db="EMBL/GenBank/DDBJ databases">
        <authorList>
            <person name="Guldener U."/>
        </authorList>
    </citation>
    <scope>NUCLEOTIDE SEQUENCE [LARGE SCALE GENOMIC DNA]</scope>
    <source>
        <strain evidence="3">04CH-RAC-A.6.1</strain>
    </source>
</reference>
<gene>
    <name evidence="2" type="ORF">RAG0_05638</name>
</gene>
<proteinExistence type="predicted"/>
<dbReference type="AlphaFoldDB" id="A0A1E1KDV9"/>
<protein>
    <submittedName>
        <fullName evidence="2">Uncharacterized protein</fullName>
    </submittedName>
</protein>
<accession>A0A1E1KDV9</accession>
<organism evidence="2 3">
    <name type="scientific">Rhynchosporium agropyri</name>
    <dbReference type="NCBI Taxonomy" id="914238"/>
    <lineage>
        <taxon>Eukaryota</taxon>
        <taxon>Fungi</taxon>
        <taxon>Dikarya</taxon>
        <taxon>Ascomycota</taxon>
        <taxon>Pezizomycotina</taxon>
        <taxon>Leotiomycetes</taxon>
        <taxon>Helotiales</taxon>
        <taxon>Ploettnerulaceae</taxon>
        <taxon>Rhynchosporium</taxon>
    </lineage>
</organism>
<evidence type="ECO:0000256" key="1">
    <source>
        <dbReference type="SAM" id="MobiDB-lite"/>
    </source>
</evidence>
<feature type="region of interest" description="Disordered" evidence="1">
    <location>
        <begin position="140"/>
        <end position="167"/>
    </location>
</feature>
<dbReference type="Proteomes" id="UP000178912">
    <property type="component" value="Unassembled WGS sequence"/>
</dbReference>